<evidence type="ECO:0000313" key="10">
    <source>
        <dbReference type="EMBL" id="KTF05582.1"/>
    </source>
</evidence>
<dbReference type="InterPro" id="IPR023031">
    <property type="entry name" value="OPRT"/>
</dbReference>
<proteinExistence type="inferred from homology"/>
<name>A0A1B6NRN6_9ZZZZ</name>
<protein>
    <recommendedName>
        <fullName evidence="5">orotate phosphoribosyltransferase</fullName>
        <ecNumber evidence="5">2.4.2.10</ecNumber>
    </recommendedName>
</protein>
<evidence type="ECO:0000256" key="6">
    <source>
        <dbReference type="ARBA" id="ARBA00022676"/>
    </source>
</evidence>
<dbReference type="GO" id="GO:0044205">
    <property type="term" value="P:'de novo' UMP biosynthetic process"/>
    <property type="evidence" value="ECO:0007669"/>
    <property type="project" value="UniProtKB-UniPathway"/>
</dbReference>
<evidence type="ECO:0000256" key="1">
    <source>
        <dbReference type="ARBA" id="ARBA00003769"/>
    </source>
</evidence>
<dbReference type="CDD" id="cd06223">
    <property type="entry name" value="PRTases_typeI"/>
    <property type="match status" value="1"/>
</dbReference>
<evidence type="ECO:0000256" key="3">
    <source>
        <dbReference type="ARBA" id="ARBA00006340"/>
    </source>
</evidence>
<organism evidence="10">
    <name type="scientific">marine sediment metagenome</name>
    <dbReference type="NCBI Taxonomy" id="412755"/>
    <lineage>
        <taxon>unclassified sequences</taxon>
        <taxon>metagenomes</taxon>
        <taxon>ecological metagenomes</taxon>
    </lineage>
</organism>
<comment type="similarity">
    <text evidence="3">Belongs to the purine/pyrimidine phosphoribosyltransferase family. PyrE subfamily.</text>
</comment>
<dbReference type="AlphaFoldDB" id="A0A1B6NRN6"/>
<evidence type="ECO:0000256" key="7">
    <source>
        <dbReference type="ARBA" id="ARBA00022679"/>
    </source>
</evidence>
<evidence type="ECO:0000256" key="2">
    <source>
        <dbReference type="ARBA" id="ARBA00004889"/>
    </source>
</evidence>
<comment type="caution">
    <text evidence="10">The sequence shown here is derived from an EMBL/GenBank/DDBJ whole genome shotgun (WGS) entry which is preliminary data.</text>
</comment>
<dbReference type="EC" id="2.4.2.10" evidence="5"/>
<evidence type="ECO:0000259" key="9">
    <source>
        <dbReference type="Pfam" id="PF00156"/>
    </source>
</evidence>
<dbReference type="FunFam" id="3.40.50.2020:FF:000008">
    <property type="entry name" value="Orotate phosphoribosyltransferase"/>
    <property type="match status" value="1"/>
</dbReference>
<evidence type="ECO:0000256" key="8">
    <source>
        <dbReference type="ARBA" id="ARBA00022975"/>
    </source>
</evidence>
<dbReference type="PANTHER" id="PTHR46683:SF1">
    <property type="entry name" value="OROTATE PHOSPHORIBOSYLTRANSFERASE 1-RELATED"/>
    <property type="match status" value="1"/>
</dbReference>
<accession>A0A1B6NRN6</accession>
<dbReference type="InterPro" id="IPR004467">
    <property type="entry name" value="Or_phspho_trans_dom"/>
</dbReference>
<comment type="pathway">
    <text evidence="2">Pyrimidine metabolism; UMP biosynthesis via de novo pathway; UMP from orotate: step 1/2.</text>
</comment>
<dbReference type="EMBL" id="AYSL01001694">
    <property type="protein sequence ID" value="KTF05582.1"/>
    <property type="molecule type" value="Genomic_DNA"/>
</dbReference>
<dbReference type="NCBIfam" id="TIGR00336">
    <property type="entry name" value="pyrE"/>
    <property type="match status" value="1"/>
</dbReference>
<evidence type="ECO:0000256" key="4">
    <source>
        <dbReference type="ARBA" id="ARBA00011738"/>
    </source>
</evidence>
<dbReference type="Pfam" id="PF00156">
    <property type="entry name" value="Pribosyltran"/>
    <property type="match status" value="1"/>
</dbReference>
<feature type="domain" description="Phosphoribosyltransferase" evidence="9">
    <location>
        <begin position="90"/>
        <end position="204"/>
    </location>
</feature>
<dbReference type="UniPathway" id="UPA00070">
    <property type="reaction ID" value="UER00119"/>
</dbReference>
<comment type="subunit">
    <text evidence="4">Homodimer.</text>
</comment>
<dbReference type="InterPro" id="IPR000836">
    <property type="entry name" value="PRTase_dom"/>
</dbReference>
<dbReference type="GO" id="GO:0046132">
    <property type="term" value="P:pyrimidine ribonucleoside biosynthetic process"/>
    <property type="evidence" value="ECO:0007669"/>
    <property type="project" value="TreeGrafter"/>
</dbReference>
<comment type="function">
    <text evidence="1">Catalyzes the transfer of a ribosyl phosphate group from 5-phosphoribose 1-diphosphate to orotate, leading to the formation of orotidine monophosphate (OMP).</text>
</comment>
<reference evidence="10" key="1">
    <citation type="submission" date="2013-11" db="EMBL/GenBank/DDBJ databases">
        <title>Microbial diversity, functional groups and degradation webs in Northern and Southern Mediterranean and Red Sea marine crude oil polluted sites.</title>
        <authorList>
            <person name="Daffonchio D."/>
            <person name="Mapelli F."/>
            <person name="Ferrer M."/>
            <person name="Richter M."/>
            <person name="Cherif A."/>
            <person name="Malkawi H.I."/>
            <person name="Yakimov M.M."/>
            <person name="Abdel-Fattah Y.R."/>
            <person name="Blaghen M."/>
            <person name="Golyshin P.N."/>
            <person name="Kalogerakis N."/>
            <person name="Boon N."/>
            <person name="Magagnini M."/>
            <person name="Fava F."/>
        </authorList>
    </citation>
    <scope>NUCLEOTIDE SEQUENCE</scope>
</reference>
<dbReference type="SUPFAM" id="SSF53271">
    <property type="entry name" value="PRTase-like"/>
    <property type="match status" value="1"/>
</dbReference>
<keyword evidence="7 10" id="KW-0808">Transferase</keyword>
<keyword evidence="6 10" id="KW-0328">Glycosyltransferase</keyword>
<dbReference type="HAMAP" id="MF_01208">
    <property type="entry name" value="PyrE"/>
    <property type="match status" value="1"/>
</dbReference>
<dbReference type="PANTHER" id="PTHR46683">
    <property type="entry name" value="OROTATE PHOSPHORIBOSYLTRANSFERASE 1-RELATED"/>
    <property type="match status" value="1"/>
</dbReference>
<sequence length="263" mass="28539">MVKLINNAYNNANFFAPLFAHRNVIMSHVSRLQDPTFSSHQFIQLALDNQVLKFGEFVLKSGRISPYFFNAGLLATGEMLSLLARGYADALAEQIIAANNDGNEQELVIFGAAYKGIPFVAATAQALWLHHGINAKWGYNRKEAKTHGEGGNLVGADVSGKAVWVLDDVITAGTAMREVVEILEQAGASVAGIIVALDRKEKGQAEHSAIQELAATLAVPVRALVDIDDLISYLADDHGAQNGQHKDATQLAKMQHYREQYGV</sequence>
<dbReference type="InterPro" id="IPR029057">
    <property type="entry name" value="PRTase-like"/>
</dbReference>
<dbReference type="Gene3D" id="3.40.50.2020">
    <property type="match status" value="1"/>
</dbReference>
<dbReference type="GO" id="GO:0006207">
    <property type="term" value="P:'de novo' pyrimidine nucleobase biosynthetic process"/>
    <property type="evidence" value="ECO:0007669"/>
    <property type="project" value="TreeGrafter"/>
</dbReference>
<evidence type="ECO:0000256" key="5">
    <source>
        <dbReference type="ARBA" id="ARBA00011971"/>
    </source>
</evidence>
<keyword evidence="8" id="KW-0665">Pyrimidine biosynthesis</keyword>
<dbReference type="GO" id="GO:0004588">
    <property type="term" value="F:orotate phosphoribosyltransferase activity"/>
    <property type="evidence" value="ECO:0007669"/>
    <property type="project" value="UniProtKB-EC"/>
</dbReference>
<gene>
    <name evidence="10" type="ORF">MGSAQ_002922</name>
</gene>
<dbReference type="GO" id="GO:0005737">
    <property type="term" value="C:cytoplasm"/>
    <property type="evidence" value="ECO:0007669"/>
    <property type="project" value="TreeGrafter"/>
</dbReference>